<feature type="signal peptide" evidence="14">
    <location>
        <begin position="1"/>
        <end position="20"/>
    </location>
</feature>
<evidence type="ECO:0000313" key="18">
    <source>
        <dbReference type="Proteomes" id="UP000199214"/>
    </source>
</evidence>
<evidence type="ECO:0000259" key="16">
    <source>
        <dbReference type="Pfam" id="PF07715"/>
    </source>
</evidence>
<name>A0A1H7R255_9SPHN</name>
<organism evidence="17 18">
    <name type="scientific">Sphingomonas palmae</name>
    <dbReference type="NCBI Taxonomy" id="1855283"/>
    <lineage>
        <taxon>Bacteria</taxon>
        <taxon>Pseudomonadati</taxon>
        <taxon>Pseudomonadota</taxon>
        <taxon>Alphaproteobacteria</taxon>
        <taxon>Sphingomonadales</taxon>
        <taxon>Sphingomonadaceae</taxon>
        <taxon>Sphingomonas</taxon>
    </lineage>
</organism>
<dbReference type="InterPro" id="IPR039426">
    <property type="entry name" value="TonB-dep_rcpt-like"/>
</dbReference>
<evidence type="ECO:0000256" key="8">
    <source>
        <dbReference type="ARBA" id="ARBA00023077"/>
    </source>
</evidence>
<dbReference type="PROSITE" id="PS52016">
    <property type="entry name" value="TONB_DEPENDENT_REC_3"/>
    <property type="match status" value="1"/>
</dbReference>
<dbReference type="Pfam" id="PF00593">
    <property type="entry name" value="TonB_dep_Rec_b-barrel"/>
    <property type="match status" value="1"/>
</dbReference>
<dbReference type="EMBL" id="FNZZ01000004">
    <property type="protein sequence ID" value="SEL54015.1"/>
    <property type="molecule type" value="Genomic_DNA"/>
</dbReference>
<accession>A0A1H7R255</accession>
<keyword evidence="5 11" id="KW-0812">Transmembrane</keyword>
<evidence type="ECO:0000256" key="14">
    <source>
        <dbReference type="SAM" id="SignalP"/>
    </source>
</evidence>
<dbReference type="InterPro" id="IPR036942">
    <property type="entry name" value="Beta-barrel_TonB_sf"/>
</dbReference>
<reference evidence="18" key="1">
    <citation type="submission" date="2016-10" db="EMBL/GenBank/DDBJ databases">
        <authorList>
            <person name="Varghese N."/>
            <person name="Submissions S."/>
        </authorList>
    </citation>
    <scope>NUCLEOTIDE SEQUENCE [LARGE SCALE GENOMIC DNA]</scope>
    <source>
        <strain evidence="18">JS21-1</strain>
    </source>
</reference>
<comment type="similarity">
    <text evidence="11 12">Belongs to the TonB-dependent receptor family.</text>
</comment>
<evidence type="ECO:0000256" key="12">
    <source>
        <dbReference type="RuleBase" id="RU003357"/>
    </source>
</evidence>
<keyword evidence="18" id="KW-1185">Reference proteome</keyword>
<dbReference type="RefSeq" id="WP_093006083.1">
    <property type="nucleotide sequence ID" value="NZ_FNZZ01000004.1"/>
</dbReference>
<evidence type="ECO:0000256" key="2">
    <source>
        <dbReference type="ARBA" id="ARBA00022448"/>
    </source>
</evidence>
<gene>
    <name evidence="17" type="ORF">SAMN05216382_2103</name>
</gene>
<keyword evidence="7" id="KW-0406">Ion transport</keyword>
<dbReference type="Proteomes" id="UP000199214">
    <property type="component" value="Unassembled WGS sequence"/>
</dbReference>
<feature type="domain" description="TonB-dependent receptor plug" evidence="16">
    <location>
        <begin position="73"/>
        <end position="179"/>
    </location>
</feature>
<sequence>MLFLRLSVSSLALCSTAAFAQVGPAESPSATQAKPAAAQSTQNPVDAAQPSTDASPDANDDIVVTAERRSTSLQRTGVAASVLTGEDLVQKSVNTVEQLQFATPSLTVNTSGQSNSFNIRGIGKSEITTSVGVGVITYRDGVATFPGYFQTEPYYDISSVEVLRGPQGTFAGGNATGGAVFITETNPSFDKIGGFATAQYGNYNDVKLQGAVNVPLSDTLAIRLATNHEWRDTFSKVSGPYTGNPGDLRAHSGRASLLWQPDSHLRVLVKGDYNNIEYGGFPASPSYSNLGTAAAPRYVPNRSDPLVVSLNAPLAGRDEFARVSGNISYTFDSGLTIRSITGWQQGTTSEKIDADGTSRGNPGVSVGNDTFEDHANEYIWSQEVNIISPDRGRFNWLVGGYWQYDSYTFPPGNGYVLLTPNSLVTSLRIVGTNPRTALAGFAQVGYKLTDNLEVTLGGRYSRTTTRNNILVPLTIPVLNLNTTLVQNDFTANKRFNGKAAINWTIDQNNFFYAFVATGSKAGGLNGSNLFGVAPRAFDPEDVTDYEIGVKSTLLGGRLRTQIGGYYNRYKNFQVTIVDPTIPSFNSIFNVPEVTKLYGVEASAQGKFGNLQLDANTSVSNSELGTFYAFDPRTPHTGACNAVTGPATTTGCIDLGGRRQPYAPRFTLSVGAQYAFDLGSDATLTPRVDFAHIAQVWGTLFQRSDLGDNLGERNILNAQLTFVKGQVSVSGYGTNLTDQHYVGSLTSLRLRLPGAPRQYGIRVSTKF</sequence>
<evidence type="ECO:0000256" key="5">
    <source>
        <dbReference type="ARBA" id="ARBA00022692"/>
    </source>
</evidence>
<keyword evidence="10 11" id="KW-0998">Cell outer membrane</keyword>
<keyword evidence="2 11" id="KW-0813">Transport</keyword>
<feature type="compositionally biased region" description="Polar residues" evidence="13">
    <location>
        <begin position="28"/>
        <end position="54"/>
    </location>
</feature>
<dbReference type="GO" id="GO:0009279">
    <property type="term" value="C:cell outer membrane"/>
    <property type="evidence" value="ECO:0007669"/>
    <property type="project" value="UniProtKB-SubCell"/>
</dbReference>
<evidence type="ECO:0000313" key="17">
    <source>
        <dbReference type="EMBL" id="SEL54015.1"/>
    </source>
</evidence>
<evidence type="ECO:0000256" key="10">
    <source>
        <dbReference type="ARBA" id="ARBA00023237"/>
    </source>
</evidence>
<evidence type="ECO:0000259" key="15">
    <source>
        <dbReference type="Pfam" id="PF00593"/>
    </source>
</evidence>
<feature type="chain" id="PRO_5011525386" evidence="14">
    <location>
        <begin position="21"/>
        <end position="766"/>
    </location>
</feature>
<feature type="domain" description="TonB-dependent receptor-like beta-barrel" evidence="15">
    <location>
        <begin position="278"/>
        <end position="735"/>
    </location>
</feature>
<keyword evidence="9 11" id="KW-0472">Membrane</keyword>
<dbReference type="PANTHER" id="PTHR32552">
    <property type="entry name" value="FERRICHROME IRON RECEPTOR-RELATED"/>
    <property type="match status" value="1"/>
</dbReference>
<keyword evidence="8 12" id="KW-0798">TonB box</keyword>
<dbReference type="AlphaFoldDB" id="A0A1H7R255"/>
<evidence type="ECO:0000256" key="6">
    <source>
        <dbReference type="ARBA" id="ARBA00023004"/>
    </source>
</evidence>
<keyword evidence="3 11" id="KW-1134">Transmembrane beta strand</keyword>
<evidence type="ECO:0000256" key="11">
    <source>
        <dbReference type="PROSITE-ProRule" id="PRU01360"/>
    </source>
</evidence>
<evidence type="ECO:0000256" key="3">
    <source>
        <dbReference type="ARBA" id="ARBA00022452"/>
    </source>
</evidence>
<dbReference type="InterPro" id="IPR000531">
    <property type="entry name" value="Beta-barrel_TonB"/>
</dbReference>
<protein>
    <submittedName>
        <fullName evidence="17">Iron complex outermembrane recepter protein</fullName>
    </submittedName>
</protein>
<dbReference type="Pfam" id="PF07715">
    <property type="entry name" value="Plug"/>
    <property type="match status" value="1"/>
</dbReference>
<dbReference type="SUPFAM" id="SSF56935">
    <property type="entry name" value="Porins"/>
    <property type="match status" value="1"/>
</dbReference>
<dbReference type="InterPro" id="IPR012910">
    <property type="entry name" value="Plug_dom"/>
</dbReference>
<keyword evidence="4" id="KW-0410">Iron transport</keyword>
<dbReference type="STRING" id="1855283.SAMN05216382_2103"/>
<comment type="subcellular location">
    <subcellularLocation>
        <location evidence="1 11">Cell outer membrane</location>
        <topology evidence="1 11">Multi-pass membrane protein</topology>
    </subcellularLocation>
</comment>
<evidence type="ECO:0000256" key="7">
    <source>
        <dbReference type="ARBA" id="ARBA00023065"/>
    </source>
</evidence>
<evidence type="ECO:0000256" key="9">
    <source>
        <dbReference type="ARBA" id="ARBA00023136"/>
    </source>
</evidence>
<evidence type="ECO:0000256" key="4">
    <source>
        <dbReference type="ARBA" id="ARBA00022496"/>
    </source>
</evidence>
<dbReference type="GO" id="GO:0006826">
    <property type="term" value="P:iron ion transport"/>
    <property type="evidence" value="ECO:0007669"/>
    <property type="project" value="UniProtKB-KW"/>
</dbReference>
<dbReference type="Gene3D" id="2.40.170.20">
    <property type="entry name" value="TonB-dependent receptor, beta-barrel domain"/>
    <property type="match status" value="1"/>
</dbReference>
<feature type="region of interest" description="Disordered" evidence="13">
    <location>
        <begin position="27"/>
        <end position="58"/>
    </location>
</feature>
<evidence type="ECO:0000256" key="13">
    <source>
        <dbReference type="SAM" id="MobiDB-lite"/>
    </source>
</evidence>
<dbReference type="OrthoDB" id="127311at2"/>
<proteinExistence type="inferred from homology"/>
<evidence type="ECO:0000256" key="1">
    <source>
        <dbReference type="ARBA" id="ARBA00004571"/>
    </source>
</evidence>
<keyword evidence="14" id="KW-0732">Signal</keyword>
<keyword evidence="6" id="KW-0408">Iron</keyword>
<dbReference type="PANTHER" id="PTHR32552:SF81">
    <property type="entry name" value="TONB-DEPENDENT OUTER MEMBRANE RECEPTOR"/>
    <property type="match status" value="1"/>
</dbReference>